<evidence type="ECO:0000256" key="18">
    <source>
        <dbReference type="ARBA" id="ARBA00047670"/>
    </source>
</evidence>
<evidence type="ECO:0000256" key="5">
    <source>
        <dbReference type="ARBA" id="ARBA00022723"/>
    </source>
</evidence>
<evidence type="ECO:0000256" key="14">
    <source>
        <dbReference type="ARBA" id="ARBA00043106"/>
    </source>
</evidence>
<evidence type="ECO:0000256" key="26">
    <source>
        <dbReference type="SAM" id="Phobius"/>
    </source>
</evidence>
<reference evidence="27" key="1">
    <citation type="submission" date="2023-03" db="EMBL/GenBank/DDBJ databases">
        <title>Near-Complete genome sequence of Lipomyces tetrasporous NRRL Y-64009, an oleaginous yeast capable of growing on lignocellulosic hydrolysates.</title>
        <authorList>
            <consortium name="Lawrence Berkeley National Laboratory"/>
            <person name="Jagtap S.S."/>
            <person name="Liu J.-J."/>
            <person name="Walukiewicz H.E."/>
            <person name="Pangilinan J."/>
            <person name="Lipzen A."/>
            <person name="Ahrendt S."/>
            <person name="Koriabine M."/>
            <person name="Cobaugh K."/>
            <person name="Salamov A."/>
            <person name="Yoshinaga Y."/>
            <person name="Ng V."/>
            <person name="Daum C."/>
            <person name="Grigoriev I.V."/>
            <person name="Slininger P.J."/>
            <person name="Dien B.S."/>
            <person name="Jin Y.-S."/>
            <person name="Rao C.V."/>
        </authorList>
    </citation>
    <scope>NUCLEOTIDE SEQUENCE</scope>
    <source>
        <strain evidence="27">NRRL Y-64009</strain>
    </source>
</reference>
<dbReference type="InterPro" id="IPR017972">
    <property type="entry name" value="Cyt_P450_CS"/>
</dbReference>
<dbReference type="InterPro" id="IPR001128">
    <property type="entry name" value="Cyt_P450"/>
</dbReference>
<evidence type="ECO:0000256" key="3">
    <source>
        <dbReference type="ARBA" id="ARBA00010617"/>
    </source>
</evidence>
<comment type="subcellular location">
    <subcellularLocation>
        <location evidence="2">Membrane</location>
    </subcellularLocation>
</comment>
<keyword evidence="7 24" id="KW-0408">Iron</keyword>
<dbReference type="SUPFAM" id="SSF48264">
    <property type="entry name" value="Cytochrome P450"/>
    <property type="match status" value="1"/>
</dbReference>
<accession>A0AAD7QK94</accession>
<dbReference type="AlphaFoldDB" id="A0AAD7QK94"/>
<evidence type="ECO:0000256" key="19">
    <source>
        <dbReference type="ARBA" id="ARBA00047702"/>
    </source>
</evidence>
<keyword evidence="26" id="KW-1133">Transmembrane helix</keyword>
<feature type="binding site" description="axial binding residue" evidence="24">
    <location>
        <position position="460"/>
    </location>
    <ligand>
        <name>heme</name>
        <dbReference type="ChEBI" id="CHEBI:30413"/>
    </ligand>
    <ligandPart>
        <name>Fe</name>
        <dbReference type="ChEBI" id="CHEBI:18248"/>
    </ligandPart>
</feature>
<comment type="pathway">
    <text evidence="10">Steroid biosynthesis; zymosterol biosynthesis; zymosterol from lanosterol: step 1/6.</text>
</comment>
<dbReference type="Gene3D" id="1.10.630.10">
    <property type="entry name" value="Cytochrome P450"/>
    <property type="match status" value="1"/>
</dbReference>
<evidence type="ECO:0000256" key="21">
    <source>
        <dbReference type="ARBA" id="ARBA00048866"/>
    </source>
</evidence>
<comment type="catalytic activity">
    <reaction evidence="18">
        <text>lanosterol + 3 reduced [NADPH--hemoprotein reductase] + 3 O2 = 4,4-dimethyl-5alpha-cholesta-8,14,24-trien-3beta-ol + formate + 3 oxidized [NADPH--hemoprotein reductase] + 4 H2O + 4 H(+)</text>
        <dbReference type="Rhea" id="RHEA:25286"/>
        <dbReference type="Rhea" id="RHEA-COMP:11964"/>
        <dbReference type="Rhea" id="RHEA-COMP:11965"/>
        <dbReference type="ChEBI" id="CHEBI:15377"/>
        <dbReference type="ChEBI" id="CHEBI:15378"/>
        <dbReference type="ChEBI" id="CHEBI:15379"/>
        <dbReference type="ChEBI" id="CHEBI:15740"/>
        <dbReference type="ChEBI" id="CHEBI:16521"/>
        <dbReference type="ChEBI" id="CHEBI:17813"/>
        <dbReference type="ChEBI" id="CHEBI:57618"/>
        <dbReference type="ChEBI" id="CHEBI:58210"/>
        <dbReference type="EC" id="1.14.14.154"/>
    </reaction>
    <physiologicalReaction direction="left-to-right" evidence="18">
        <dbReference type="Rhea" id="RHEA:25287"/>
    </physiologicalReaction>
</comment>
<organism evidence="27 28">
    <name type="scientific">Lipomyces tetrasporus</name>
    <dbReference type="NCBI Taxonomy" id="54092"/>
    <lineage>
        <taxon>Eukaryota</taxon>
        <taxon>Fungi</taxon>
        <taxon>Dikarya</taxon>
        <taxon>Ascomycota</taxon>
        <taxon>Saccharomycotina</taxon>
        <taxon>Lipomycetes</taxon>
        <taxon>Lipomycetales</taxon>
        <taxon>Lipomycetaceae</taxon>
        <taxon>Lipomyces</taxon>
    </lineage>
</organism>
<evidence type="ECO:0000256" key="2">
    <source>
        <dbReference type="ARBA" id="ARBA00004370"/>
    </source>
</evidence>
<dbReference type="GO" id="GO:0020037">
    <property type="term" value="F:heme binding"/>
    <property type="evidence" value="ECO:0007669"/>
    <property type="project" value="InterPro"/>
</dbReference>
<dbReference type="GO" id="GO:0008398">
    <property type="term" value="F:sterol 14-demethylase activity"/>
    <property type="evidence" value="ECO:0007669"/>
    <property type="project" value="UniProtKB-EC"/>
</dbReference>
<comment type="catalytic activity">
    <reaction evidence="20">
        <text>32-oxolanosterol + reduced [NADPH--hemoprotein reductase] + O2 = 4,4-dimethyl-5alpha-cholesta-8,14,24-trien-3beta-ol + formate + oxidized [NADPH--hemoprotein reductase] + H2O + 2 H(+)</text>
        <dbReference type="Rhea" id="RHEA:75111"/>
        <dbReference type="Rhea" id="RHEA-COMP:11964"/>
        <dbReference type="Rhea" id="RHEA-COMP:11965"/>
        <dbReference type="ChEBI" id="CHEBI:15377"/>
        <dbReference type="ChEBI" id="CHEBI:15378"/>
        <dbReference type="ChEBI" id="CHEBI:15379"/>
        <dbReference type="ChEBI" id="CHEBI:15740"/>
        <dbReference type="ChEBI" id="CHEBI:17813"/>
        <dbReference type="ChEBI" id="CHEBI:57618"/>
        <dbReference type="ChEBI" id="CHEBI:58210"/>
        <dbReference type="ChEBI" id="CHEBI:166681"/>
    </reaction>
    <physiologicalReaction direction="left-to-right" evidence="20">
        <dbReference type="Rhea" id="RHEA:75112"/>
    </physiologicalReaction>
</comment>
<evidence type="ECO:0000313" key="28">
    <source>
        <dbReference type="Proteomes" id="UP001217417"/>
    </source>
</evidence>
<evidence type="ECO:0000256" key="7">
    <source>
        <dbReference type="ARBA" id="ARBA00023004"/>
    </source>
</evidence>
<evidence type="ECO:0000256" key="11">
    <source>
        <dbReference type="ARBA" id="ARBA00038974"/>
    </source>
</evidence>
<comment type="catalytic activity">
    <reaction evidence="17">
        <text>a 14alpha-hydroxymethyl steroid + reduced [NADPH--hemoprotein reductase] + O2 = a 14alpha-formyl steroid + oxidized [NADPH--hemoprotein reductase] + 2 H2O + H(+)</text>
        <dbReference type="Rhea" id="RHEA:68064"/>
        <dbReference type="Rhea" id="RHEA-COMP:11964"/>
        <dbReference type="Rhea" id="RHEA-COMP:11965"/>
        <dbReference type="ChEBI" id="CHEBI:15377"/>
        <dbReference type="ChEBI" id="CHEBI:15378"/>
        <dbReference type="ChEBI" id="CHEBI:15379"/>
        <dbReference type="ChEBI" id="CHEBI:57618"/>
        <dbReference type="ChEBI" id="CHEBI:58210"/>
        <dbReference type="ChEBI" id="CHEBI:176901"/>
        <dbReference type="ChEBI" id="CHEBI:176902"/>
    </reaction>
    <physiologicalReaction direction="left-to-right" evidence="17">
        <dbReference type="Rhea" id="RHEA:68065"/>
    </physiologicalReaction>
</comment>
<dbReference type="GeneID" id="80885419"/>
<evidence type="ECO:0000256" key="9">
    <source>
        <dbReference type="ARBA" id="ARBA00023136"/>
    </source>
</evidence>
<keyword evidence="9 26" id="KW-0472">Membrane</keyword>
<evidence type="ECO:0000256" key="15">
    <source>
        <dbReference type="ARBA" id="ARBA00043156"/>
    </source>
</evidence>
<keyword evidence="6 25" id="KW-0560">Oxidoreductase</keyword>
<evidence type="ECO:0000256" key="25">
    <source>
        <dbReference type="RuleBase" id="RU000461"/>
    </source>
</evidence>
<comment type="catalytic activity">
    <reaction evidence="22">
        <text>lanosterol + reduced [NADPH--hemoprotein reductase] + O2 = 32-hydroxylanosterol + oxidized [NADPH--hemoprotein reductase] + H2O + H(+)</text>
        <dbReference type="Rhea" id="RHEA:75103"/>
        <dbReference type="Rhea" id="RHEA-COMP:11964"/>
        <dbReference type="Rhea" id="RHEA-COMP:11965"/>
        <dbReference type="ChEBI" id="CHEBI:15377"/>
        <dbReference type="ChEBI" id="CHEBI:15378"/>
        <dbReference type="ChEBI" id="CHEBI:15379"/>
        <dbReference type="ChEBI" id="CHEBI:16521"/>
        <dbReference type="ChEBI" id="CHEBI:57618"/>
        <dbReference type="ChEBI" id="CHEBI:58210"/>
        <dbReference type="ChEBI" id="CHEBI:166806"/>
    </reaction>
    <physiologicalReaction direction="left-to-right" evidence="22">
        <dbReference type="Rhea" id="RHEA:75104"/>
    </physiologicalReaction>
</comment>
<evidence type="ECO:0000256" key="12">
    <source>
        <dbReference type="ARBA" id="ARBA00042513"/>
    </source>
</evidence>
<dbReference type="EC" id="1.14.14.154" evidence="11"/>
<comment type="caution">
    <text evidence="27">The sequence shown here is derived from an EMBL/GenBank/DDBJ whole genome shotgun (WGS) entry which is preliminary data.</text>
</comment>
<evidence type="ECO:0000256" key="8">
    <source>
        <dbReference type="ARBA" id="ARBA00023033"/>
    </source>
</evidence>
<keyword evidence="28" id="KW-1185">Reference proteome</keyword>
<dbReference type="FunFam" id="1.10.630.10:FF:000033">
    <property type="entry name" value="14-alpha sterol demethylase"/>
    <property type="match status" value="1"/>
</dbReference>
<evidence type="ECO:0000256" key="1">
    <source>
        <dbReference type="ARBA" id="ARBA00001971"/>
    </source>
</evidence>
<evidence type="ECO:0000256" key="10">
    <source>
        <dbReference type="ARBA" id="ARBA00037887"/>
    </source>
</evidence>
<evidence type="ECO:0000256" key="4">
    <source>
        <dbReference type="ARBA" id="ARBA00022617"/>
    </source>
</evidence>
<evidence type="ECO:0000313" key="27">
    <source>
        <dbReference type="EMBL" id="KAJ8096807.1"/>
    </source>
</evidence>
<name>A0AAD7QK94_9ASCO</name>
<evidence type="ECO:0000256" key="22">
    <source>
        <dbReference type="ARBA" id="ARBA00049163"/>
    </source>
</evidence>
<dbReference type="InterPro" id="IPR036396">
    <property type="entry name" value="Cyt_P450_sf"/>
</dbReference>
<comment type="similarity">
    <text evidence="3 25">Belongs to the cytochrome P450 family.</text>
</comment>
<keyword evidence="4 24" id="KW-0349">Heme</keyword>
<protein>
    <recommendedName>
        <fullName evidence="11">sterol 14alpha-demethylase</fullName>
        <ecNumber evidence="11">1.14.14.154</ecNumber>
    </recommendedName>
    <alternativeName>
        <fullName evidence="13">Cytochrome P450 51</fullName>
    </alternativeName>
    <alternativeName>
        <fullName evidence="15">Cytochrome P450-14DM</fullName>
    </alternativeName>
    <alternativeName>
        <fullName evidence="12">Cytochrome P450-LIA1</fullName>
    </alternativeName>
    <alternativeName>
        <fullName evidence="14">Sterol 14-alpha demethylase</fullName>
    </alternativeName>
</protein>
<keyword evidence="8 25" id="KW-0503">Monooxygenase</keyword>
<evidence type="ECO:0000256" key="17">
    <source>
        <dbReference type="ARBA" id="ARBA00047587"/>
    </source>
</evidence>
<dbReference type="GO" id="GO:0006696">
    <property type="term" value="P:ergosterol biosynthetic process"/>
    <property type="evidence" value="ECO:0007669"/>
    <property type="project" value="UniProtKB-ARBA"/>
</dbReference>
<comment type="catalytic activity">
    <reaction evidence="16">
        <text>32-hydroxylanosterol + reduced [NADPH--hemoprotein reductase] + O2 = 32-oxolanosterol + oxidized [NADPH--hemoprotein reductase] + 2 H2O + H(+)</text>
        <dbReference type="Rhea" id="RHEA:75107"/>
        <dbReference type="Rhea" id="RHEA-COMP:11964"/>
        <dbReference type="Rhea" id="RHEA-COMP:11965"/>
        <dbReference type="ChEBI" id="CHEBI:15377"/>
        <dbReference type="ChEBI" id="CHEBI:15378"/>
        <dbReference type="ChEBI" id="CHEBI:15379"/>
        <dbReference type="ChEBI" id="CHEBI:57618"/>
        <dbReference type="ChEBI" id="CHEBI:58210"/>
        <dbReference type="ChEBI" id="CHEBI:166681"/>
        <dbReference type="ChEBI" id="CHEBI:166806"/>
    </reaction>
    <physiologicalReaction direction="left-to-right" evidence="16">
        <dbReference type="Rhea" id="RHEA:75108"/>
    </physiologicalReaction>
</comment>
<comment type="cofactor">
    <cofactor evidence="1 24">
        <name>heme</name>
        <dbReference type="ChEBI" id="CHEBI:30413"/>
    </cofactor>
</comment>
<comment type="catalytic activity">
    <reaction evidence="23">
        <text>a 14alpha-formyl steroid + reduced [NADPH--hemoprotein reductase] + O2 = a Delta(14) steroid + formate + oxidized [NADPH--hemoprotein reductase] + H2O + 2 H(+)</text>
        <dbReference type="Rhea" id="RHEA:68068"/>
        <dbReference type="Rhea" id="RHEA-COMP:11964"/>
        <dbReference type="Rhea" id="RHEA-COMP:11965"/>
        <dbReference type="ChEBI" id="CHEBI:15377"/>
        <dbReference type="ChEBI" id="CHEBI:15378"/>
        <dbReference type="ChEBI" id="CHEBI:15379"/>
        <dbReference type="ChEBI" id="CHEBI:15740"/>
        <dbReference type="ChEBI" id="CHEBI:57618"/>
        <dbReference type="ChEBI" id="CHEBI:58210"/>
        <dbReference type="ChEBI" id="CHEBI:138031"/>
        <dbReference type="ChEBI" id="CHEBI:176902"/>
    </reaction>
    <physiologicalReaction direction="left-to-right" evidence="23">
        <dbReference type="Rhea" id="RHEA:68069"/>
    </physiologicalReaction>
</comment>
<keyword evidence="5 24" id="KW-0479">Metal-binding</keyword>
<evidence type="ECO:0000256" key="23">
    <source>
        <dbReference type="ARBA" id="ARBA00049450"/>
    </source>
</evidence>
<gene>
    <name evidence="27" type="ORF">POJ06DRAFT_287077</name>
</gene>
<dbReference type="EMBL" id="JARPMG010000013">
    <property type="protein sequence ID" value="KAJ8096807.1"/>
    <property type="molecule type" value="Genomic_DNA"/>
</dbReference>
<dbReference type="PANTHER" id="PTHR24304">
    <property type="entry name" value="CYTOCHROME P450 FAMILY 7"/>
    <property type="match status" value="1"/>
</dbReference>
<evidence type="ECO:0000256" key="13">
    <source>
        <dbReference type="ARBA" id="ARBA00042983"/>
    </source>
</evidence>
<dbReference type="PRINTS" id="PR00465">
    <property type="entry name" value="EP450IV"/>
</dbReference>
<dbReference type="GO" id="GO:0005506">
    <property type="term" value="F:iron ion binding"/>
    <property type="evidence" value="ECO:0007669"/>
    <property type="project" value="InterPro"/>
</dbReference>
<dbReference type="InterPro" id="IPR050529">
    <property type="entry name" value="CYP450_sterol_14alpha_dmase"/>
</dbReference>
<keyword evidence="26" id="KW-0812">Transmembrane</keyword>
<dbReference type="RefSeq" id="XP_056040257.1">
    <property type="nucleotide sequence ID" value="XM_056190253.1"/>
</dbReference>
<feature type="transmembrane region" description="Helical" evidence="26">
    <location>
        <begin position="12"/>
        <end position="36"/>
    </location>
</feature>
<comment type="catalytic activity">
    <reaction evidence="21">
        <text>a 14alpha-methyl steroid + reduced [NADPH--hemoprotein reductase] + O2 = a 14alpha-hydroxymethyl steroid + oxidized [NADPH--hemoprotein reductase] + H2O + H(+)</text>
        <dbReference type="Rhea" id="RHEA:68060"/>
        <dbReference type="Rhea" id="RHEA-COMP:11964"/>
        <dbReference type="Rhea" id="RHEA-COMP:11965"/>
        <dbReference type="ChEBI" id="CHEBI:15377"/>
        <dbReference type="ChEBI" id="CHEBI:15378"/>
        <dbReference type="ChEBI" id="CHEBI:15379"/>
        <dbReference type="ChEBI" id="CHEBI:57618"/>
        <dbReference type="ChEBI" id="CHEBI:58210"/>
        <dbReference type="ChEBI" id="CHEBI:138029"/>
        <dbReference type="ChEBI" id="CHEBI:176901"/>
    </reaction>
    <physiologicalReaction direction="left-to-right" evidence="21">
        <dbReference type="Rhea" id="RHEA:68061"/>
    </physiologicalReaction>
</comment>
<evidence type="ECO:0000256" key="24">
    <source>
        <dbReference type="PIRSR" id="PIRSR602403-1"/>
    </source>
</evidence>
<dbReference type="InterPro" id="IPR002403">
    <property type="entry name" value="Cyt_P450_E_grp-IV"/>
</dbReference>
<dbReference type="Proteomes" id="UP001217417">
    <property type="component" value="Unassembled WGS sequence"/>
</dbReference>
<dbReference type="PROSITE" id="PS00086">
    <property type="entry name" value="CYTOCHROME_P450"/>
    <property type="match status" value="1"/>
</dbReference>
<feature type="transmembrane region" description="Helical" evidence="26">
    <location>
        <begin position="48"/>
        <end position="65"/>
    </location>
</feature>
<dbReference type="CDD" id="cd11042">
    <property type="entry name" value="CYP51-like"/>
    <property type="match status" value="1"/>
</dbReference>
<evidence type="ECO:0000256" key="6">
    <source>
        <dbReference type="ARBA" id="ARBA00023002"/>
    </source>
</evidence>
<dbReference type="PRINTS" id="PR00385">
    <property type="entry name" value="P450"/>
</dbReference>
<evidence type="ECO:0000256" key="20">
    <source>
        <dbReference type="ARBA" id="ARBA00048479"/>
    </source>
</evidence>
<dbReference type="PANTHER" id="PTHR24304:SF2">
    <property type="entry name" value="24-HYDROXYCHOLESTEROL 7-ALPHA-HYDROXYLASE"/>
    <property type="match status" value="1"/>
</dbReference>
<dbReference type="GO" id="GO:0016020">
    <property type="term" value="C:membrane"/>
    <property type="evidence" value="ECO:0007669"/>
    <property type="project" value="UniProtKB-SubCell"/>
</dbReference>
<dbReference type="Pfam" id="PF00067">
    <property type="entry name" value="p450"/>
    <property type="match status" value="1"/>
</dbReference>
<proteinExistence type="inferred from homology"/>
<evidence type="ECO:0000256" key="16">
    <source>
        <dbReference type="ARBA" id="ARBA00047379"/>
    </source>
</evidence>
<sequence>MAMLSRGSFVDFVPSGHIVLAGLAAFIVVSIVLNVLSQILFRDPNRPPVVFHWIPVFGSAVSYGMDPYKFFEENRKKFGDVYTFVLLGRTMTVALGPQGNDFVLNAKLSDVSAEDAYHDLTTPVFGNGVIYDCPNHRLMEQKKFAKSALTVPAFRTYVPIIIEEVRKYWLKSPQFFGGNPNRASANAHLMTAMPELTIFTASRTLQGKDIRAKFDESFADLYHDLDRGFTPLHFVFPHIPIPATFRRNAAQKKVSDTYMAVIRDRRQRSDFSEFDVINTFLKEAIYKDGVRMTDREIANMQIGILMGGQHTSAATSTWALLHLAADTELREALYREQIEVCGEDLPDLTYENLQNMPLLNYTIRETLRMHPPLHSLMRRVRSDLAIEGTRYVVPKGHYVLAAPGVPMIDSKYFKEPATFRPSRWAEAKNEINLEDSGEVTTVSKGAKSPYLPFGAGRHRCVGEQFAYVQLGTILAMFVREFTWTLPDGSGVPKPDYSSMVTLPSEPTNIIWTRRKVGEKKPVV</sequence>
<comment type="catalytic activity">
    <reaction evidence="19">
        <text>a 14alpha-methyl steroid + 3 reduced [NADPH--hemoprotein reductase] + 3 O2 = a Delta(14) steroid + formate + 3 oxidized [NADPH--hemoprotein reductase] + 4 H2O + 4 H(+)</text>
        <dbReference type="Rhea" id="RHEA:54028"/>
        <dbReference type="Rhea" id="RHEA-COMP:11964"/>
        <dbReference type="Rhea" id="RHEA-COMP:11965"/>
        <dbReference type="ChEBI" id="CHEBI:15377"/>
        <dbReference type="ChEBI" id="CHEBI:15378"/>
        <dbReference type="ChEBI" id="CHEBI:15379"/>
        <dbReference type="ChEBI" id="CHEBI:15740"/>
        <dbReference type="ChEBI" id="CHEBI:57618"/>
        <dbReference type="ChEBI" id="CHEBI:58210"/>
        <dbReference type="ChEBI" id="CHEBI:138029"/>
        <dbReference type="ChEBI" id="CHEBI:138031"/>
        <dbReference type="EC" id="1.14.14.154"/>
    </reaction>
    <physiologicalReaction direction="left-to-right" evidence="19">
        <dbReference type="Rhea" id="RHEA:54029"/>
    </physiologicalReaction>
</comment>